<organism evidence="1 2">
    <name type="scientific">Avena sativa</name>
    <name type="common">Oat</name>
    <dbReference type="NCBI Taxonomy" id="4498"/>
    <lineage>
        <taxon>Eukaryota</taxon>
        <taxon>Viridiplantae</taxon>
        <taxon>Streptophyta</taxon>
        <taxon>Embryophyta</taxon>
        <taxon>Tracheophyta</taxon>
        <taxon>Spermatophyta</taxon>
        <taxon>Magnoliopsida</taxon>
        <taxon>Liliopsida</taxon>
        <taxon>Poales</taxon>
        <taxon>Poaceae</taxon>
        <taxon>BOP clade</taxon>
        <taxon>Pooideae</taxon>
        <taxon>Poodae</taxon>
        <taxon>Poeae</taxon>
        <taxon>Poeae Chloroplast Group 1 (Aveneae type)</taxon>
        <taxon>Aveninae</taxon>
        <taxon>Avena</taxon>
    </lineage>
</organism>
<sequence length="713" mass="79822">MLVAQTRFVLDAMEDTKFMLLLRFHVMYIKFRAPEKVQNHREEIDLKLNKHAGRLEHMQVKGLIRIQGLEENTWAGIPLQPHPRLDAHQPRRHRREHGTTASPCNRAHAVRQPAATEWPDEVCSPFTHSTPKVMPPPTVPFFLTSTTLATAAKPQRQQLPAQPPPCDTQNPDASLAASYTTRMRLNPNLALRLFDHLLRSGADPDPIVYALALARCARERDYPAVAQLHGHATKHGAASHRRVRNGLIHAYSVCGTLHDARKVFDYGSEVDMVSWNCLLRGYSQGGDAGALWEFFTDMPARDSVSWNTVIAWCVANGEYEEAIAVFREMLACQECQPDRVTLVSIISAIACLGALAQGLWAHAYVRRKGIEVDEKLSSALISMYSKCGFIEGAVYVFENSCVMRSVDTWNAMLAAFTANGYSERALDLFTRMESTGFVPNRITFNSVLNACSHGGFVKEGISCFERMTNSYGIEPDIAHYGCMVDLFCRAGLFEKAEDMIQMMPMEPDAAVWKTLVGACRTYRNFELGKKAGHRLIEASPNDHAGYVLLSNIYALDGNWKGVHKVRKLMLDCRVQKVPGSSSIELDGVIHEFISGDKCHSRKRDVYEMLSEMCKLLKIAGYTPDTSQVLLDIDDEDVKESSLALHSERLAIAFGLISTVPGTPIRVVKNLRVCGDCHNSIKLLSKIYGRCIIVRDANRFHHFREGSCSCGDYW</sequence>
<name>A0ACD5YE87_AVESA</name>
<accession>A0ACD5YE87</accession>
<dbReference type="EnsemblPlants" id="AVESA.00010b.r2.5DG0960300.1">
    <property type="protein sequence ID" value="AVESA.00010b.r2.5DG0960300.1.CDS"/>
    <property type="gene ID" value="AVESA.00010b.r2.5DG0960300"/>
</dbReference>
<reference evidence="1" key="1">
    <citation type="submission" date="2021-05" db="EMBL/GenBank/DDBJ databases">
        <authorList>
            <person name="Scholz U."/>
            <person name="Mascher M."/>
            <person name="Fiebig A."/>
        </authorList>
    </citation>
    <scope>NUCLEOTIDE SEQUENCE [LARGE SCALE GENOMIC DNA]</scope>
</reference>
<dbReference type="Proteomes" id="UP001732700">
    <property type="component" value="Chromosome 5D"/>
</dbReference>
<proteinExistence type="predicted"/>
<evidence type="ECO:0000313" key="1">
    <source>
        <dbReference type="EnsemblPlants" id="AVESA.00010b.r2.5DG0960300.1.CDS"/>
    </source>
</evidence>
<protein>
    <submittedName>
        <fullName evidence="1">Uncharacterized protein</fullName>
    </submittedName>
</protein>
<reference evidence="1" key="2">
    <citation type="submission" date="2025-09" db="UniProtKB">
        <authorList>
            <consortium name="EnsemblPlants"/>
        </authorList>
    </citation>
    <scope>IDENTIFICATION</scope>
</reference>
<keyword evidence="2" id="KW-1185">Reference proteome</keyword>
<evidence type="ECO:0000313" key="2">
    <source>
        <dbReference type="Proteomes" id="UP001732700"/>
    </source>
</evidence>